<dbReference type="Proteomes" id="UP001172386">
    <property type="component" value="Unassembled WGS sequence"/>
</dbReference>
<comment type="caution">
    <text evidence="1">The sequence shown here is derived from an EMBL/GenBank/DDBJ whole genome shotgun (WGS) entry which is preliminary data.</text>
</comment>
<evidence type="ECO:0000313" key="2">
    <source>
        <dbReference type="Proteomes" id="UP001172386"/>
    </source>
</evidence>
<gene>
    <name evidence="1" type="ORF">H2198_010132</name>
</gene>
<proteinExistence type="predicted"/>
<accession>A0ACC2ZSI1</accession>
<dbReference type="EMBL" id="JAPDRQ010000329">
    <property type="protein sequence ID" value="KAJ9650567.1"/>
    <property type="molecule type" value="Genomic_DNA"/>
</dbReference>
<organism evidence="1 2">
    <name type="scientific">Neophaeococcomyces mojaviensis</name>
    <dbReference type="NCBI Taxonomy" id="3383035"/>
    <lineage>
        <taxon>Eukaryota</taxon>
        <taxon>Fungi</taxon>
        <taxon>Dikarya</taxon>
        <taxon>Ascomycota</taxon>
        <taxon>Pezizomycotina</taxon>
        <taxon>Eurotiomycetes</taxon>
        <taxon>Chaetothyriomycetidae</taxon>
        <taxon>Chaetothyriales</taxon>
        <taxon>Chaetothyriales incertae sedis</taxon>
        <taxon>Neophaeococcomyces</taxon>
    </lineage>
</organism>
<reference evidence="1" key="1">
    <citation type="submission" date="2022-10" db="EMBL/GenBank/DDBJ databases">
        <title>Culturing micro-colonial fungi from biological soil crusts in the Mojave desert and describing Neophaeococcomyces mojavensis, and introducing the new genera and species Taxawa tesnikishii.</title>
        <authorList>
            <person name="Kurbessoian T."/>
            <person name="Stajich J.E."/>
        </authorList>
    </citation>
    <scope>NUCLEOTIDE SEQUENCE</scope>
    <source>
        <strain evidence="1">JES_112</strain>
    </source>
</reference>
<evidence type="ECO:0000313" key="1">
    <source>
        <dbReference type="EMBL" id="KAJ9650567.1"/>
    </source>
</evidence>
<protein>
    <submittedName>
        <fullName evidence="1">Uncharacterized protein</fullName>
    </submittedName>
</protein>
<sequence length="652" mass="72927">MERIFALTPVPTIVLDESLHIIQISTSFCTRSDLDATACRDLHIYDFVRTKTPELNVHSLQHAIDKALTTKQKAFSTTVNSSVQKNNTTTTSTTTSWHFQVTPIFEGDKLLYILVEAPLEDNAPVDDHLTKEPYGDPRYTSETYRILINSVKDYAIFMIDKTGNVTTWNPGAALIKGYQQEDIIGKNFSIFYGEEDRKARKPQKELEICLREGKVEDEGWRYRKDGTRFWANVLIRPVHRGDKLYGFCKVTRDLTERKAAELRLISAFEEASKLKSTFLANMSHEIRTPMHGMLSALSLLMDTGLTPEQHELASIIQESGSVLLQIINNILDYSKLAAGSFTTVMDVINLPGVVYNVIKCNQASLKPNVTFDSRLDPKIPRTARGDPLRYRQILQNLVGNALKFTDSGSIQIHVTLVNNDETSYEVMTEVIDTGIGIPPNLTGSLFTPFTQLDNSSTKRYTGSGLGLSICKRLAELMGGTIGYRPHSALSGSIFWFIVKLSRLEVQTSSFPVRAAPNVDITRLAAGKQILLAEDNLINQTVMLKLLRKFGFEKVDVASNGEEAVRAVRQKPLTYSLILMDISMPVLDGIEATTEIRKSGLDIPIIAMTANALKTDEEAYLAKGLNDYVPKPVDRELLLRVLEKWLQRSISLA</sequence>
<keyword evidence="2" id="KW-1185">Reference proteome</keyword>
<name>A0ACC2ZSI1_9EURO</name>